<evidence type="ECO:0000256" key="3">
    <source>
        <dbReference type="ARBA" id="ARBA00010462"/>
    </source>
</evidence>
<evidence type="ECO:0000256" key="2">
    <source>
        <dbReference type="ARBA" id="ARBA00004308"/>
    </source>
</evidence>
<accession>A0A507R3N9</accession>
<gene>
    <name evidence="18" type="ORF">MPDQ_003103</name>
</gene>
<dbReference type="GO" id="GO:0030337">
    <property type="term" value="F:DNA polymerase processivity factor activity"/>
    <property type="evidence" value="ECO:0007669"/>
    <property type="project" value="InterPro"/>
</dbReference>
<dbReference type="GO" id="GO:0006275">
    <property type="term" value="P:regulation of DNA replication"/>
    <property type="evidence" value="ECO:0007669"/>
    <property type="project" value="InterPro"/>
</dbReference>
<name>A0A507R3N9_MONPU</name>
<comment type="function">
    <text evidence="11">This protein is an auxiliary protein of DNA polymerase delta and is involved in the control of eukaryotic DNA replication by increasing the polymerase's processivity during elongation of the leading strand.</text>
</comment>
<comment type="function">
    <text evidence="10">This protein is an auxiliary protein of DNA polymerase delta and is involved in the control of eukaryotic DNA replication by increasing the polymerase's processibility during elongation of the leading strand. Involved in DNA repair.</text>
</comment>
<comment type="caution">
    <text evidence="18">The sequence shown here is derived from an EMBL/GenBank/DDBJ whole genome shotgun (WGS) entry which is preliminary data.</text>
</comment>
<protein>
    <recommendedName>
        <fullName evidence="11">DNA sliding clamp PCNA</fullName>
    </recommendedName>
</protein>
<dbReference type="FunFam" id="3.10.150.10:FF:000006">
    <property type="entry name" value="Proliferating cell nuclear antigen"/>
    <property type="match status" value="1"/>
</dbReference>
<dbReference type="NCBIfam" id="TIGR00590">
    <property type="entry name" value="pcna"/>
    <property type="match status" value="1"/>
</dbReference>
<dbReference type="CDD" id="cd00577">
    <property type="entry name" value="PCNA"/>
    <property type="match status" value="1"/>
</dbReference>
<dbReference type="HAMAP" id="MF_00317">
    <property type="entry name" value="DNApol_clamp_arch"/>
    <property type="match status" value="1"/>
</dbReference>
<evidence type="ECO:0000256" key="9">
    <source>
        <dbReference type="ARBA" id="ARBA00023242"/>
    </source>
</evidence>
<dbReference type="Gene3D" id="3.10.150.10">
    <property type="entry name" value="DNA Polymerase III, subunit A, domain 2"/>
    <property type="match status" value="2"/>
</dbReference>
<feature type="transmembrane region" description="Helical" evidence="14">
    <location>
        <begin position="201"/>
        <end position="219"/>
    </location>
</feature>
<dbReference type="InterPro" id="IPR022649">
    <property type="entry name" value="Pr_cel_nuc_antig_C"/>
</dbReference>
<dbReference type="InterPro" id="IPR022659">
    <property type="entry name" value="Pr_cel_nuc_antig_CS"/>
</dbReference>
<dbReference type="Pfam" id="PF12632">
    <property type="entry name" value="Vezatin"/>
    <property type="match status" value="1"/>
</dbReference>
<dbReference type="PROSITE" id="PS01251">
    <property type="entry name" value="PCNA_1"/>
    <property type="match status" value="1"/>
</dbReference>
<dbReference type="GO" id="GO:0070987">
    <property type="term" value="P:error-free translesion synthesis"/>
    <property type="evidence" value="ECO:0007669"/>
    <property type="project" value="UniProtKB-ARBA"/>
</dbReference>
<dbReference type="PANTHER" id="PTHR11352">
    <property type="entry name" value="PROLIFERATING CELL NUCLEAR ANTIGEN"/>
    <property type="match status" value="1"/>
</dbReference>
<evidence type="ECO:0000256" key="14">
    <source>
        <dbReference type="SAM" id="Phobius"/>
    </source>
</evidence>
<feature type="domain" description="Proliferating cell nuclear antigen PCNA C-terminal" evidence="16">
    <location>
        <begin position="739"/>
        <end position="864"/>
    </location>
</feature>
<dbReference type="PRINTS" id="PR00339">
    <property type="entry name" value="PCNACYCLIN"/>
</dbReference>
<reference evidence="18 19" key="1">
    <citation type="submission" date="2019-06" db="EMBL/GenBank/DDBJ databases">
        <title>Wine fermentation using esterase from Monascus purpureus.</title>
        <authorList>
            <person name="Geng C."/>
            <person name="Zhang Y."/>
        </authorList>
    </citation>
    <scope>NUCLEOTIDE SEQUENCE [LARGE SCALE GENOMIC DNA]</scope>
    <source>
        <strain evidence="18">HQ1</strain>
    </source>
</reference>
<feature type="region of interest" description="Disordered" evidence="13">
    <location>
        <begin position="422"/>
        <end position="442"/>
    </location>
</feature>
<dbReference type="InterPro" id="IPR000730">
    <property type="entry name" value="Pr_cel_nuc_antig"/>
</dbReference>
<dbReference type="GO" id="GO:0043626">
    <property type="term" value="C:PCNA complex"/>
    <property type="evidence" value="ECO:0007669"/>
    <property type="project" value="UniProtKB-ARBA"/>
</dbReference>
<keyword evidence="8 14" id="KW-0472">Membrane</keyword>
<evidence type="ECO:0000259" key="17">
    <source>
        <dbReference type="Pfam" id="PF12632"/>
    </source>
</evidence>
<evidence type="ECO:0000256" key="5">
    <source>
        <dbReference type="ARBA" id="ARBA00022705"/>
    </source>
</evidence>
<evidence type="ECO:0000256" key="7">
    <source>
        <dbReference type="ARBA" id="ARBA00023125"/>
    </source>
</evidence>
<dbReference type="GO" id="GO:0017022">
    <property type="term" value="F:myosin binding"/>
    <property type="evidence" value="ECO:0007669"/>
    <property type="project" value="InterPro"/>
</dbReference>
<dbReference type="GO" id="GO:0012505">
    <property type="term" value="C:endomembrane system"/>
    <property type="evidence" value="ECO:0007669"/>
    <property type="project" value="UniProtKB-SubCell"/>
</dbReference>
<evidence type="ECO:0000256" key="4">
    <source>
        <dbReference type="ARBA" id="ARBA00022692"/>
    </source>
</evidence>
<dbReference type="InterPro" id="IPR022648">
    <property type="entry name" value="Pr_cel_nuc_antig_N"/>
</dbReference>
<dbReference type="STRING" id="5098.A0A507R3N9"/>
<feature type="region of interest" description="Disordered" evidence="13">
    <location>
        <begin position="515"/>
        <end position="546"/>
    </location>
</feature>
<dbReference type="SUPFAM" id="SSF55979">
    <property type="entry name" value="DNA clamp"/>
    <property type="match status" value="2"/>
</dbReference>
<evidence type="ECO:0000256" key="13">
    <source>
        <dbReference type="SAM" id="MobiDB-lite"/>
    </source>
</evidence>
<evidence type="ECO:0000256" key="1">
    <source>
        <dbReference type="ARBA" id="ARBA00004123"/>
    </source>
</evidence>
<keyword evidence="19" id="KW-1185">Reference proteome</keyword>
<dbReference type="PROSITE" id="PS00293">
    <property type="entry name" value="PCNA_2"/>
    <property type="match status" value="1"/>
</dbReference>
<evidence type="ECO:0000259" key="16">
    <source>
        <dbReference type="Pfam" id="PF02747"/>
    </source>
</evidence>
<dbReference type="GO" id="GO:0006272">
    <property type="term" value="P:leading strand elongation"/>
    <property type="evidence" value="ECO:0007669"/>
    <property type="project" value="TreeGrafter"/>
</dbReference>
<evidence type="ECO:0000256" key="8">
    <source>
        <dbReference type="ARBA" id="ARBA00023136"/>
    </source>
</evidence>
<dbReference type="Pfam" id="PF00705">
    <property type="entry name" value="PCNA_N"/>
    <property type="match status" value="1"/>
</dbReference>
<comment type="subcellular location">
    <subcellularLocation>
        <location evidence="2">Endomembrane system</location>
    </subcellularLocation>
    <subcellularLocation>
        <location evidence="1 11">Nucleus</location>
    </subcellularLocation>
</comment>
<evidence type="ECO:0000256" key="6">
    <source>
        <dbReference type="ARBA" id="ARBA00022989"/>
    </source>
</evidence>
<feature type="domain" description="Proliferating cell nuclear antigen PCNA N-terminal" evidence="15">
    <location>
        <begin position="623"/>
        <end position="735"/>
    </location>
</feature>
<keyword evidence="5 12" id="KW-0235">DNA replication</keyword>
<evidence type="ECO:0000313" key="19">
    <source>
        <dbReference type="Proteomes" id="UP000319663"/>
    </source>
</evidence>
<keyword evidence="9 11" id="KW-0539">Nucleus</keyword>
<feature type="domain" description="Myosin-binding" evidence="17">
    <location>
        <begin position="179"/>
        <end position="461"/>
    </location>
</feature>
<dbReference type="FunFam" id="3.10.150.10:FF:000008">
    <property type="entry name" value="Proliferating cell nuclear antigen"/>
    <property type="match status" value="1"/>
</dbReference>
<keyword evidence="4 14" id="KW-0812">Transmembrane</keyword>
<sequence length="869" mass="96440">MESLVYENSPLAEYLRGKVSKLLRHGICQFTLQNHSGEGEDNHDWVIPETDAGEDNTSDSTQNFAPRGASRFQERIRNKLPDPLDLNTPGRKTAFSRFYDACSVGKKSLLNSRIGRNDNERFLEQFGYVIVASQLLNEHSAPSYTSAADVMSTWRPAEMPSHSANFGLQGAIVTGTTSFSIAWLLHWGRSRTGSGFNPRKVGVLIVLVPLLGMAFFAFARRQWLKYLRHQAVQAASTLVSNAQGFDSAASASVVFIQEVELVSRGYRISTPLPPISRLEDQTHLRQTRRCLRLRRTVSECLFSMLGRYVQAQRTLQPLTDSGHLEKYYDIYDISVEELIEAEAGLSEPEEDQYSLRSLRNLFGRLHSVRKSVLCCLLALSADGGGSDIARWSTAIEEMRNLATVTGASMRRMTNILNEQDNGTVAAPASSSPAPSPSKDNLRYQYGKLNSLSQGIRALHAKMHIIREESYTNLNQTENASDLQATLLAQYESIGTDLRNLVQEWEDGRSSLMNTLDKQSAADRTPRSSTNLTSPPSPAFSLSGATAVEGGPADALKALNGDRPSPSKSYFVDDEEIFEADITPRRKRASLTREERIARVKEERAKKIAARDRIDANTSMMKELEMVVDAIKDLVQDCNFDCNDTGIALQAMDNSHVALVSMILKAEGFSPYRCDRNIALGINLVSLTKVLRAAQPEDILTLRAEDSPDSVNLMFESKETDRLSEYDIKLMDIDQDHLAIPETEYSATVDMPSAEFQRICRDLNALSESVTIEATKEGVKFSCQGDIGSGSVTVRPYTNVEKPERNVSVSLSEPVALTFSLKYLVNFCKATNLSDQVKICLSQEVPLLVEYGLGSGHLRFYLAPKIGDEE</sequence>
<evidence type="ECO:0000256" key="12">
    <source>
        <dbReference type="RuleBase" id="RU003671"/>
    </source>
</evidence>
<evidence type="ECO:0000256" key="10">
    <source>
        <dbReference type="ARBA" id="ARBA00054163"/>
    </source>
</evidence>
<proteinExistence type="inferred from homology"/>
<dbReference type="Proteomes" id="UP000319663">
    <property type="component" value="Unassembled WGS sequence"/>
</dbReference>
<dbReference type="InterPro" id="IPR046938">
    <property type="entry name" value="DNA_clamp_sf"/>
</dbReference>
<dbReference type="EMBL" id="VIFY01000020">
    <property type="protein sequence ID" value="TQB75414.1"/>
    <property type="molecule type" value="Genomic_DNA"/>
</dbReference>
<evidence type="ECO:0000256" key="11">
    <source>
        <dbReference type="RuleBase" id="RU000641"/>
    </source>
</evidence>
<evidence type="ECO:0000259" key="15">
    <source>
        <dbReference type="Pfam" id="PF00705"/>
    </source>
</evidence>
<feature type="transmembrane region" description="Helical" evidence="14">
    <location>
        <begin position="166"/>
        <end position="186"/>
    </location>
</feature>
<dbReference type="InterPro" id="IPR026859">
    <property type="entry name" value="Myosin-bd"/>
</dbReference>
<dbReference type="GO" id="GO:0003677">
    <property type="term" value="F:DNA binding"/>
    <property type="evidence" value="ECO:0007669"/>
    <property type="project" value="UniProtKB-KW"/>
</dbReference>
<dbReference type="Pfam" id="PF02747">
    <property type="entry name" value="PCNA_C"/>
    <property type="match status" value="1"/>
</dbReference>
<dbReference type="AlphaFoldDB" id="A0A507R3N9"/>
<dbReference type="GO" id="GO:0006298">
    <property type="term" value="P:mismatch repair"/>
    <property type="evidence" value="ECO:0007669"/>
    <property type="project" value="TreeGrafter"/>
</dbReference>
<dbReference type="PANTHER" id="PTHR11352:SF0">
    <property type="entry name" value="PROLIFERATING CELL NUCLEAR ANTIGEN"/>
    <property type="match status" value="1"/>
</dbReference>
<keyword evidence="6 14" id="KW-1133">Transmembrane helix</keyword>
<keyword evidence="7 12" id="KW-0238">DNA-binding</keyword>
<organism evidence="18 19">
    <name type="scientific">Monascus purpureus</name>
    <name type="common">Red mold</name>
    <name type="synonym">Monascus anka</name>
    <dbReference type="NCBI Taxonomy" id="5098"/>
    <lineage>
        <taxon>Eukaryota</taxon>
        <taxon>Fungi</taxon>
        <taxon>Dikarya</taxon>
        <taxon>Ascomycota</taxon>
        <taxon>Pezizomycotina</taxon>
        <taxon>Eurotiomycetes</taxon>
        <taxon>Eurotiomycetidae</taxon>
        <taxon>Eurotiales</taxon>
        <taxon>Aspergillaceae</taxon>
        <taxon>Monascus</taxon>
    </lineage>
</organism>
<evidence type="ECO:0000313" key="18">
    <source>
        <dbReference type="EMBL" id="TQB75414.1"/>
    </source>
</evidence>
<dbReference type="GO" id="GO:0006273">
    <property type="term" value="P:lagging strand elongation"/>
    <property type="evidence" value="ECO:0007669"/>
    <property type="project" value="UniProtKB-ARBA"/>
</dbReference>
<comment type="similarity">
    <text evidence="3 12">Belongs to the PCNA family.</text>
</comment>